<sequence length="172" mass="19929">MIDIQAPDSTDFEFLERLHEDDPERRVLALKRLFYEVEYIRDGQNHRVPDDILGLGHYKMKQTARSAAFVERALNYNNLLSFTSEGVDKMDHRVGRTTCKIQGGMYHAIGPLLPEEGVPERYAQCYFIDTSQEQVDTRMTYAGQVERSIDACRERLLDVIFCEDYGRSLVNN</sequence>
<dbReference type="PANTHER" id="PTHR45786">
    <property type="entry name" value="DNA BINDING PROTEIN-LIKE"/>
    <property type="match status" value="1"/>
</dbReference>
<dbReference type="PANTHER" id="PTHR45786:SF74">
    <property type="entry name" value="ATP-DEPENDENT DNA HELICASE"/>
    <property type="match status" value="1"/>
</dbReference>
<comment type="caution">
    <text evidence="1">The sequence shown here is derived from an EMBL/GenBank/DDBJ whole genome shotgun (WGS) entry which is preliminary data.</text>
</comment>
<dbReference type="EMBL" id="JBEFKJ010000004">
    <property type="protein sequence ID" value="KAL2046160.1"/>
    <property type="molecule type" value="Genomic_DNA"/>
</dbReference>
<name>A0ABR4AK72_9LECA</name>
<organism evidence="1 2">
    <name type="scientific">Stereocaulon virgatum</name>
    <dbReference type="NCBI Taxonomy" id="373712"/>
    <lineage>
        <taxon>Eukaryota</taxon>
        <taxon>Fungi</taxon>
        <taxon>Dikarya</taxon>
        <taxon>Ascomycota</taxon>
        <taxon>Pezizomycotina</taxon>
        <taxon>Lecanoromycetes</taxon>
        <taxon>OSLEUM clade</taxon>
        <taxon>Lecanoromycetidae</taxon>
        <taxon>Lecanorales</taxon>
        <taxon>Lecanorineae</taxon>
        <taxon>Stereocaulaceae</taxon>
        <taxon>Stereocaulon</taxon>
    </lineage>
</organism>
<gene>
    <name evidence="1" type="ORF">N7G274_001607</name>
</gene>
<evidence type="ECO:0000313" key="2">
    <source>
        <dbReference type="Proteomes" id="UP001590950"/>
    </source>
</evidence>
<evidence type="ECO:0000313" key="1">
    <source>
        <dbReference type="EMBL" id="KAL2046160.1"/>
    </source>
</evidence>
<protein>
    <submittedName>
        <fullName evidence="1">Uncharacterized protein</fullName>
    </submittedName>
</protein>
<reference evidence="1 2" key="1">
    <citation type="submission" date="2024-09" db="EMBL/GenBank/DDBJ databases">
        <title>Rethinking Asexuality: The Enigmatic Case of Functional Sexual Genes in Lepraria (Stereocaulaceae).</title>
        <authorList>
            <person name="Doellman M."/>
            <person name="Sun Y."/>
            <person name="Barcenas-Pena A."/>
            <person name="Lumbsch H.T."/>
            <person name="Grewe F."/>
        </authorList>
    </citation>
    <scope>NUCLEOTIDE SEQUENCE [LARGE SCALE GENOMIC DNA]</scope>
    <source>
        <strain evidence="1 2">Mercado 3170</strain>
    </source>
</reference>
<keyword evidence="2" id="KW-1185">Reference proteome</keyword>
<dbReference type="Proteomes" id="UP001590950">
    <property type="component" value="Unassembled WGS sequence"/>
</dbReference>
<accession>A0ABR4AK72</accession>
<proteinExistence type="predicted"/>